<accession>A0A9Q1BWX8</accession>
<sequence length="88" mass="9643">MMGITLSFWILKVMTVANLLFEDSTVALIDVGNRNTYDTWVSKEYLEGIKTQDLEECSSSDSGSTTIEMTLFALMLGLLTAHVFGGVA</sequence>
<organism evidence="2 3">
    <name type="scientific">Holothuria leucospilota</name>
    <name type="common">Black long sea cucumber</name>
    <name type="synonym">Mertensiothuria leucospilota</name>
    <dbReference type="NCBI Taxonomy" id="206669"/>
    <lineage>
        <taxon>Eukaryota</taxon>
        <taxon>Metazoa</taxon>
        <taxon>Echinodermata</taxon>
        <taxon>Eleutherozoa</taxon>
        <taxon>Echinozoa</taxon>
        <taxon>Holothuroidea</taxon>
        <taxon>Aspidochirotacea</taxon>
        <taxon>Aspidochirotida</taxon>
        <taxon>Holothuriidae</taxon>
        <taxon>Holothuria</taxon>
    </lineage>
</organism>
<keyword evidence="3" id="KW-1185">Reference proteome</keyword>
<feature type="signal peptide" evidence="1">
    <location>
        <begin position="1"/>
        <end position="17"/>
    </location>
</feature>
<evidence type="ECO:0000256" key="1">
    <source>
        <dbReference type="SAM" id="SignalP"/>
    </source>
</evidence>
<proteinExistence type="predicted"/>
<evidence type="ECO:0000313" key="3">
    <source>
        <dbReference type="Proteomes" id="UP001152320"/>
    </source>
</evidence>
<dbReference type="EMBL" id="JAIZAY010000011">
    <property type="protein sequence ID" value="KAJ8034056.1"/>
    <property type="molecule type" value="Genomic_DNA"/>
</dbReference>
<dbReference type="Proteomes" id="UP001152320">
    <property type="component" value="Chromosome 11"/>
</dbReference>
<gene>
    <name evidence="2" type="ORF">HOLleu_24476</name>
</gene>
<keyword evidence="1" id="KW-0732">Signal</keyword>
<feature type="chain" id="PRO_5040253257" evidence="1">
    <location>
        <begin position="18"/>
        <end position="88"/>
    </location>
</feature>
<dbReference type="Gene3D" id="3.40.190.10">
    <property type="entry name" value="Periplasmic binding protein-like II"/>
    <property type="match status" value="1"/>
</dbReference>
<name>A0A9Q1BWX8_HOLLE</name>
<protein>
    <submittedName>
        <fullName evidence="2">Uncharacterized protein</fullName>
    </submittedName>
</protein>
<comment type="caution">
    <text evidence="2">The sequence shown here is derived from an EMBL/GenBank/DDBJ whole genome shotgun (WGS) entry which is preliminary data.</text>
</comment>
<reference evidence="2" key="1">
    <citation type="submission" date="2021-10" db="EMBL/GenBank/DDBJ databases">
        <title>Tropical sea cucumber genome reveals ecological adaptation and Cuvierian tubules defense mechanism.</title>
        <authorList>
            <person name="Chen T."/>
        </authorList>
    </citation>
    <scope>NUCLEOTIDE SEQUENCE</scope>
    <source>
        <strain evidence="2">Nanhai2018</strain>
        <tissue evidence="2">Muscle</tissue>
    </source>
</reference>
<evidence type="ECO:0000313" key="2">
    <source>
        <dbReference type="EMBL" id="KAJ8034056.1"/>
    </source>
</evidence>
<dbReference type="AlphaFoldDB" id="A0A9Q1BWX8"/>